<sequence>MQYTLVFPSRRPTLVQDVHSWLLHARLAILTWLIVVGFCLSCSNNLVWGQEVDAGNNMIVAAGFGYQIGPVSVIAVKVYDAESGAILSDEVYDLAVKENDGGGSTHGPRIFAGGVGLGATDLSNFMLRVYDANTGAFQWEGRLNLVHTDRKGEAQVISTRIPRRATVMKAQAVQPAAEQPVFLLRALDAATGLAVWEDEFTAAHIRIPRVQPIISRSNQPDGTFTGSSRTFDFRIRMYDPSGQDVRWEDQLSRLESDDGTTESSSDRASILPAWPQHPQEEEAPAESI</sequence>
<dbReference type="KEGG" id="nkf:Nkreftii_001019"/>
<reference evidence="2 3" key="1">
    <citation type="journal article" date="2020" name="ISME J.">
        <title>Enrichment and physiological characterization of a novel comammox Nitrospira indicates ammonium inhibition of complete nitrification.</title>
        <authorList>
            <person name="Sakoula D."/>
            <person name="Koch H."/>
            <person name="Frank J."/>
            <person name="Jetten M.S.M."/>
            <person name="van Kessel M.A.H.J."/>
            <person name="Lucker S."/>
        </authorList>
    </citation>
    <scope>NUCLEOTIDE SEQUENCE [LARGE SCALE GENOMIC DNA]</scope>
    <source>
        <strain evidence="2">Comreactor17</strain>
    </source>
</reference>
<accession>A0A7S8FC97</accession>
<dbReference type="InterPro" id="IPR015943">
    <property type="entry name" value="WD40/YVTN_repeat-like_dom_sf"/>
</dbReference>
<dbReference type="Gene3D" id="2.130.10.10">
    <property type="entry name" value="YVTN repeat-like/Quinoprotein amine dehydrogenase"/>
    <property type="match status" value="1"/>
</dbReference>
<evidence type="ECO:0000256" key="1">
    <source>
        <dbReference type="SAM" id="MobiDB-lite"/>
    </source>
</evidence>
<dbReference type="SUPFAM" id="SSF50998">
    <property type="entry name" value="Quinoprotein alcohol dehydrogenase-like"/>
    <property type="match status" value="1"/>
</dbReference>
<evidence type="ECO:0000313" key="3">
    <source>
        <dbReference type="Proteomes" id="UP000593737"/>
    </source>
</evidence>
<protein>
    <submittedName>
        <fullName evidence="2">Uncharacterized protein</fullName>
    </submittedName>
</protein>
<dbReference type="AlphaFoldDB" id="A0A7S8FC97"/>
<evidence type="ECO:0000313" key="2">
    <source>
        <dbReference type="EMBL" id="QPD03245.1"/>
    </source>
</evidence>
<gene>
    <name evidence="2" type="ORF">Nkreftii_001019</name>
</gene>
<proteinExistence type="predicted"/>
<organism evidence="2 3">
    <name type="scientific">Candidatus Nitrospira kreftii</name>
    <dbReference type="NCBI Taxonomy" id="2652173"/>
    <lineage>
        <taxon>Bacteria</taxon>
        <taxon>Pseudomonadati</taxon>
        <taxon>Nitrospirota</taxon>
        <taxon>Nitrospiria</taxon>
        <taxon>Nitrospirales</taxon>
        <taxon>Nitrospiraceae</taxon>
        <taxon>Nitrospira</taxon>
    </lineage>
</organism>
<feature type="region of interest" description="Disordered" evidence="1">
    <location>
        <begin position="246"/>
        <end position="288"/>
    </location>
</feature>
<feature type="compositionally biased region" description="Basic and acidic residues" evidence="1">
    <location>
        <begin position="246"/>
        <end position="256"/>
    </location>
</feature>
<dbReference type="EMBL" id="CP047423">
    <property type="protein sequence ID" value="QPD03245.1"/>
    <property type="molecule type" value="Genomic_DNA"/>
</dbReference>
<name>A0A7S8FC97_9BACT</name>
<dbReference type="Proteomes" id="UP000593737">
    <property type="component" value="Chromosome"/>
</dbReference>
<dbReference type="InterPro" id="IPR011047">
    <property type="entry name" value="Quinoprotein_ADH-like_sf"/>
</dbReference>